<reference evidence="2" key="1">
    <citation type="submission" date="2015-04" db="EMBL/GenBank/DDBJ databases">
        <title>The genome sequence of the plant pathogenic Rhizarian Plasmodiophora brassicae reveals insights in its biotrophic life cycle and the origin of chitin synthesis.</title>
        <authorList>
            <person name="Schwelm A."/>
            <person name="Fogelqvist J."/>
            <person name="Knaust A."/>
            <person name="Julke S."/>
            <person name="Lilja T."/>
            <person name="Dhandapani V."/>
            <person name="Bonilla-Rosso G."/>
            <person name="Karlsson M."/>
            <person name="Shevchenko A."/>
            <person name="Choi S.R."/>
            <person name="Kim H.G."/>
            <person name="Park J.Y."/>
            <person name="Lim Y.P."/>
            <person name="Ludwig-Muller J."/>
            <person name="Dixelius C."/>
        </authorList>
    </citation>
    <scope>NUCLEOTIDE SEQUENCE</scope>
    <source>
        <tissue evidence="2">Potato root galls</tissue>
    </source>
</reference>
<feature type="region of interest" description="Disordered" evidence="1">
    <location>
        <begin position="565"/>
        <end position="637"/>
    </location>
</feature>
<evidence type="ECO:0000256" key="1">
    <source>
        <dbReference type="SAM" id="MobiDB-lite"/>
    </source>
</evidence>
<name>A0A0H5R705_9EUKA</name>
<feature type="region of interest" description="Disordered" evidence="1">
    <location>
        <begin position="414"/>
        <end position="446"/>
    </location>
</feature>
<organism evidence="2">
    <name type="scientific">Spongospora subterranea</name>
    <dbReference type="NCBI Taxonomy" id="70186"/>
    <lineage>
        <taxon>Eukaryota</taxon>
        <taxon>Sar</taxon>
        <taxon>Rhizaria</taxon>
        <taxon>Endomyxa</taxon>
        <taxon>Phytomyxea</taxon>
        <taxon>Plasmodiophorida</taxon>
        <taxon>Plasmodiophoridae</taxon>
        <taxon>Spongospora</taxon>
    </lineage>
</organism>
<dbReference type="EMBL" id="HACM01009169">
    <property type="protein sequence ID" value="CRZ09611.1"/>
    <property type="molecule type" value="Transcribed_RNA"/>
</dbReference>
<feature type="compositionally biased region" description="Low complexity" evidence="1">
    <location>
        <begin position="353"/>
        <end position="372"/>
    </location>
</feature>
<feature type="compositionally biased region" description="Basic residues" evidence="1">
    <location>
        <begin position="586"/>
        <end position="599"/>
    </location>
</feature>
<feature type="compositionally biased region" description="Low complexity" evidence="1">
    <location>
        <begin position="329"/>
        <end position="339"/>
    </location>
</feature>
<sequence>MSFSNMPDLTRFVNDWQKTQKRMMTLEVEIGLERQKRIQAEAAYMALKAEVAGHRPHVDYLGLFVNNVLLFADEMKNMAQNMYSVHPLDVIPEFKDGPAPTISAADGVISESPQAVSAGNGPPSPPVQNQVDNGFNSPIEDDMQDFEQEIQWRPIHELKSPFTDGRLNNVNDESPIAIKSTSLESENIKNSSTSPERIATSSDKGSLSSSKIPIERYAVFPATPSSNGMITPNARSDIGPSASSSLLTVPVNANANCTVSQNLSFYPAVRGPTPSNVIVRSGTTLTASPVPSSSVPHPMSIRSSSPIHPVAPHVVSSSALSRSVNPSNSDGSPFSTSISPSFSQVARDALIPSDCAAPPHADSSAPPASTSCYTSPMARTPPSSILTPKSTFLANSQKKDAVVEPVAELPCVISSRDSSPEDGALPMDVDPPESSPVHRTSGDHHRPTAVATCVPISDSTVSLSKNSFKSDRDFSMYSLENEILAMLATRSSSTCCDVKTLPAMYEARYGCNFSKRLVQAGLSTLDTFVNFFKWQSHLQKTSLIFTEKVTGSYNGLFVSVALPSSRSSSTRRNSPTCHDRSEHRSSQRSRSRSPSRRAYRPLLPTDHYSSSRRNSRDAYDYSRRDRRDDVRRSDSLPATESAGPIRFCYQFNRTQSCRSEKCSSSHVCALCGSGGHGVVACPVARDDSEVAAALTSLSPEESTSNAVPRNQNIPSNIKLRN</sequence>
<accession>A0A0H5R705</accession>
<proteinExistence type="predicted"/>
<feature type="compositionally biased region" description="Low complexity" evidence="1">
    <location>
        <begin position="288"/>
        <end position="298"/>
    </location>
</feature>
<feature type="compositionally biased region" description="Basic and acidic residues" evidence="1">
    <location>
        <begin position="614"/>
        <end position="634"/>
    </location>
</feature>
<protein>
    <submittedName>
        <fullName evidence="2">Uncharacterized protein</fullName>
    </submittedName>
</protein>
<feature type="compositionally biased region" description="Low complexity" evidence="1">
    <location>
        <begin position="565"/>
        <end position="574"/>
    </location>
</feature>
<feature type="compositionally biased region" description="Polar residues" evidence="1">
    <location>
        <begin position="181"/>
        <end position="195"/>
    </location>
</feature>
<feature type="region of interest" description="Disordered" evidence="1">
    <location>
        <begin position="353"/>
        <end position="388"/>
    </location>
</feature>
<feature type="region of interest" description="Disordered" evidence="1">
    <location>
        <begin position="181"/>
        <end position="208"/>
    </location>
</feature>
<dbReference type="AlphaFoldDB" id="A0A0H5R705"/>
<feature type="region of interest" description="Disordered" evidence="1">
    <location>
        <begin position="700"/>
        <end position="721"/>
    </location>
</feature>
<feature type="region of interest" description="Disordered" evidence="1">
    <location>
        <begin position="320"/>
        <end position="339"/>
    </location>
</feature>
<feature type="compositionally biased region" description="Polar residues" evidence="1">
    <location>
        <begin position="700"/>
        <end position="715"/>
    </location>
</feature>
<evidence type="ECO:0000313" key="2">
    <source>
        <dbReference type="EMBL" id="CRZ09611.1"/>
    </source>
</evidence>
<feature type="region of interest" description="Disordered" evidence="1">
    <location>
        <begin position="286"/>
        <end position="307"/>
    </location>
</feature>